<evidence type="ECO:0000256" key="1">
    <source>
        <dbReference type="ARBA" id="ARBA00023239"/>
    </source>
</evidence>
<keyword evidence="4" id="KW-1185">Reference proteome</keyword>
<evidence type="ECO:0000313" key="3">
    <source>
        <dbReference type="EMBL" id="MBU3079052.1"/>
    </source>
</evidence>
<dbReference type="CDD" id="cd00452">
    <property type="entry name" value="KDPG_aldolase"/>
    <property type="match status" value="1"/>
</dbReference>
<dbReference type="Pfam" id="PF01081">
    <property type="entry name" value="Aldolase"/>
    <property type="match status" value="1"/>
</dbReference>
<organism evidence="3 4">
    <name type="scientific">Sphingomonas quercus</name>
    <dbReference type="NCBI Taxonomy" id="2842451"/>
    <lineage>
        <taxon>Bacteria</taxon>
        <taxon>Pseudomonadati</taxon>
        <taxon>Pseudomonadota</taxon>
        <taxon>Alphaproteobacteria</taxon>
        <taxon>Sphingomonadales</taxon>
        <taxon>Sphingomonadaceae</taxon>
        <taxon>Sphingomonas</taxon>
    </lineage>
</organism>
<evidence type="ECO:0000313" key="4">
    <source>
        <dbReference type="Proteomes" id="UP000776276"/>
    </source>
</evidence>
<name>A0ABS6BL61_9SPHN</name>
<keyword evidence="2" id="KW-0119">Carbohydrate metabolism</keyword>
<dbReference type="InterPro" id="IPR031338">
    <property type="entry name" value="KDPG/KHG_AS_2"/>
</dbReference>
<gene>
    <name evidence="3" type="ORF">KOF26_14415</name>
</gene>
<dbReference type="PANTHER" id="PTHR30246:SF1">
    <property type="entry name" value="2-DEHYDRO-3-DEOXY-6-PHOSPHOGALACTONATE ALDOLASE-RELATED"/>
    <property type="match status" value="1"/>
</dbReference>
<evidence type="ECO:0000256" key="2">
    <source>
        <dbReference type="ARBA" id="ARBA00023277"/>
    </source>
</evidence>
<dbReference type="EMBL" id="JAHKRT010000008">
    <property type="protein sequence ID" value="MBU3079052.1"/>
    <property type="molecule type" value="Genomic_DNA"/>
</dbReference>
<dbReference type="PROSITE" id="PS00160">
    <property type="entry name" value="ALDOLASE_KDPG_KHG_2"/>
    <property type="match status" value="1"/>
</dbReference>
<reference evidence="3 4" key="1">
    <citation type="submission" date="2021-06" db="EMBL/GenBank/DDBJ databases">
        <title>Sphingomonas sp. XMGL2, whole genome shotgun sequencing project.</title>
        <authorList>
            <person name="Zhao G."/>
            <person name="Shen L."/>
        </authorList>
    </citation>
    <scope>NUCLEOTIDE SEQUENCE [LARGE SCALE GENOMIC DNA]</scope>
    <source>
        <strain evidence="3 4">XMGL2</strain>
    </source>
</reference>
<dbReference type="RefSeq" id="WP_216326438.1">
    <property type="nucleotide sequence ID" value="NZ_JAHKRT010000008.1"/>
</dbReference>
<dbReference type="Proteomes" id="UP000776276">
    <property type="component" value="Unassembled WGS sequence"/>
</dbReference>
<sequence>MNAVESAFAEMPLVAILRGVRPDEVVAIAEALYVAGIRLVEVPLNSPDPLRSIAALEAVRGRMVWGAGTVLRPADVDAVADAGGEILVTPNTNAEVIRRGVERGMTPMPGFATASEAFVALEAGARHLKLFPAATYGPDHLKALKSVLPADAVLIPVGGVGPASMASWWAAGARGFGLGSDLYKPGMTAADVGRRAVEAVQAVHALREG</sequence>
<accession>A0ABS6BL61</accession>
<proteinExistence type="predicted"/>
<dbReference type="PANTHER" id="PTHR30246">
    <property type="entry name" value="2-KETO-3-DEOXY-6-PHOSPHOGLUCONATE ALDOLASE"/>
    <property type="match status" value="1"/>
</dbReference>
<keyword evidence="1" id="KW-0456">Lyase</keyword>
<dbReference type="NCBIfam" id="NF006600">
    <property type="entry name" value="PRK09140.1"/>
    <property type="match status" value="1"/>
</dbReference>
<dbReference type="InterPro" id="IPR000887">
    <property type="entry name" value="Aldlse_KDPG_KHG"/>
</dbReference>
<comment type="caution">
    <text evidence="3">The sequence shown here is derived from an EMBL/GenBank/DDBJ whole genome shotgun (WGS) entry which is preliminary data.</text>
</comment>
<protein>
    <submittedName>
        <fullName evidence="3">2-dehydro-3-deoxy-6-phosphogalactonate aldolase</fullName>
    </submittedName>
</protein>